<sequence>MDCPNLVDMGNSRSPVLGERLFSPHVCTATDLNLCHIYSDLRVWNDFLCVVDLELREEPPSQLYLVSMGHFPPQPDTERMQHEALTLVYFLLNKHGCVHAFRMKPWFYYLEYKKVIGVSPLRCLALKCLALDFASRCPELDDLTFDIPFLKLVELQCHVDERPEHLTEALCLLLSTSSSLKTLDLCNWNFTADEAERVLDALMLNTTLTALFVNTTLTMHRNENCGRNFAHFIRSNSTLTALGIRNSNWKGWDDFTLFVSALNDNRSLLNVSLEGFIIDLKAAAALETLLKENLTIQSLSLSDCVWFEFAENPGCSENYIQELPEYFRPFTQLLRQNHPLRELGVTLLSLTPVQCVAFFMELIKVTRLSRLTIEVGNLRRTSRVGSKKMRQVGTNSSAVSPCKHSSEIVVWLRERKDVIWLGSALPAIHSCSHITSAKIRLTYQKEAISLAAKYIESASALRELTLLLPQCSSVQESTASEWRKIILGALLRNKNVRKLCLRHVICSDQDASVMASIIKSSENLHDLRIGASAAVNQAFLGHLLPGFYHKFTLVFLHFFVEPVEWSPHCITVREIVRRNLSMVNRAAHYVLGNRSRCCLEALEPVASNPALLEKISQLASVSEQEAAKKVLESVQGLQSLDDFMRAAGVVKERVCCGTREDGKLQLDDLNEYCWRSVRQYLNVADVVHA</sequence>
<gene>
    <name evidence="1" type="ORF">HPB49_003708</name>
</gene>
<dbReference type="EMBL" id="CM023470">
    <property type="protein sequence ID" value="KAH7977831.1"/>
    <property type="molecule type" value="Genomic_DNA"/>
</dbReference>
<reference evidence="1" key="1">
    <citation type="submission" date="2020-05" db="EMBL/GenBank/DDBJ databases">
        <title>Large-scale comparative analyses of tick genomes elucidate their genetic diversity and vector capacities.</title>
        <authorList>
            <person name="Jia N."/>
            <person name="Wang J."/>
            <person name="Shi W."/>
            <person name="Du L."/>
            <person name="Sun Y."/>
            <person name="Zhan W."/>
            <person name="Jiang J."/>
            <person name="Wang Q."/>
            <person name="Zhang B."/>
            <person name="Ji P."/>
            <person name="Sakyi L.B."/>
            <person name="Cui X."/>
            <person name="Yuan T."/>
            <person name="Jiang B."/>
            <person name="Yang W."/>
            <person name="Lam T.T.-Y."/>
            <person name="Chang Q."/>
            <person name="Ding S."/>
            <person name="Wang X."/>
            <person name="Zhu J."/>
            <person name="Ruan X."/>
            <person name="Zhao L."/>
            <person name="Wei J."/>
            <person name="Que T."/>
            <person name="Du C."/>
            <person name="Cheng J."/>
            <person name="Dai P."/>
            <person name="Han X."/>
            <person name="Huang E."/>
            <person name="Gao Y."/>
            <person name="Liu J."/>
            <person name="Shao H."/>
            <person name="Ye R."/>
            <person name="Li L."/>
            <person name="Wei W."/>
            <person name="Wang X."/>
            <person name="Wang C."/>
            <person name="Yang T."/>
            <person name="Huo Q."/>
            <person name="Li W."/>
            <person name="Guo W."/>
            <person name="Chen H."/>
            <person name="Zhou L."/>
            <person name="Ni X."/>
            <person name="Tian J."/>
            <person name="Zhou Y."/>
            <person name="Sheng Y."/>
            <person name="Liu T."/>
            <person name="Pan Y."/>
            <person name="Xia L."/>
            <person name="Li J."/>
            <person name="Zhao F."/>
            <person name="Cao W."/>
        </authorList>
    </citation>
    <scope>NUCLEOTIDE SEQUENCE</scope>
    <source>
        <strain evidence="1">Dsil-2018</strain>
    </source>
</reference>
<organism evidence="1 2">
    <name type="scientific">Dermacentor silvarum</name>
    <name type="common">Tick</name>
    <dbReference type="NCBI Taxonomy" id="543639"/>
    <lineage>
        <taxon>Eukaryota</taxon>
        <taxon>Metazoa</taxon>
        <taxon>Ecdysozoa</taxon>
        <taxon>Arthropoda</taxon>
        <taxon>Chelicerata</taxon>
        <taxon>Arachnida</taxon>
        <taxon>Acari</taxon>
        <taxon>Parasitiformes</taxon>
        <taxon>Ixodida</taxon>
        <taxon>Ixodoidea</taxon>
        <taxon>Ixodidae</taxon>
        <taxon>Rhipicephalinae</taxon>
        <taxon>Dermacentor</taxon>
    </lineage>
</organism>
<accession>A0ACB8DU61</accession>
<proteinExistence type="predicted"/>
<evidence type="ECO:0000313" key="2">
    <source>
        <dbReference type="Proteomes" id="UP000821865"/>
    </source>
</evidence>
<dbReference type="Proteomes" id="UP000821865">
    <property type="component" value="Chromosome 1"/>
</dbReference>
<protein>
    <submittedName>
        <fullName evidence="1">Uncharacterized protein</fullName>
    </submittedName>
</protein>
<keyword evidence="2" id="KW-1185">Reference proteome</keyword>
<evidence type="ECO:0000313" key="1">
    <source>
        <dbReference type="EMBL" id="KAH7977831.1"/>
    </source>
</evidence>
<name>A0ACB8DU61_DERSI</name>
<comment type="caution">
    <text evidence="1">The sequence shown here is derived from an EMBL/GenBank/DDBJ whole genome shotgun (WGS) entry which is preliminary data.</text>
</comment>